<evidence type="ECO:0000313" key="12">
    <source>
        <dbReference type="Proteomes" id="UP000249451"/>
    </source>
</evidence>
<evidence type="ECO:0000256" key="6">
    <source>
        <dbReference type="ARBA" id="ARBA00022840"/>
    </source>
</evidence>
<evidence type="ECO:0000256" key="2">
    <source>
        <dbReference type="ARBA" id="ARBA00022448"/>
    </source>
</evidence>
<keyword evidence="3" id="KW-1003">Cell membrane</keyword>
<proteinExistence type="predicted"/>
<dbReference type="InterPro" id="IPR027417">
    <property type="entry name" value="P-loop_NTPase"/>
</dbReference>
<dbReference type="PROSITE" id="PS50893">
    <property type="entry name" value="ABC_TRANSPORTER_2"/>
    <property type="match status" value="1"/>
</dbReference>
<evidence type="ECO:0000256" key="8">
    <source>
        <dbReference type="ARBA" id="ARBA00023065"/>
    </source>
</evidence>
<comment type="subcellular location">
    <subcellularLocation>
        <location evidence="1">Cell membrane</location>
        <topology evidence="1">Peripheral membrane protein</topology>
    </subcellularLocation>
</comment>
<dbReference type="InterPro" id="IPR003593">
    <property type="entry name" value="AAA+_ATPase"/>
</dbReference>
<comment type="caution">
    <text evidence="11">The sequence shown here is derived from an EMBL/GenBank/DDBJ whole genome shotgun (WGS) entry which is preliminary data.</text>
</comment>
<dbReference type="SMART" id="SM00382">
    <property type="entry name" value="AAA"/>
    <property type="match status" value="1"/>
</dbReference>
<evidence type="ECO:0000256" key="9">
    <source>
        <dbReference type="ARBA" id="ARBA00023136"/>
    </source>
</evidence>
<keyword evidence="4" id="KW-0410">Iron transport</keyword>
<dbReference type="GO" id="GO:0005886">
    <property type="term" value="C:plasma membrane"/>
    <property type="evidence" value="ECO:0007669"/>
    <property type="project" value="UniProtKB-SubCell"/>
</dbReference>
<dbReference type="PANTHER" id="PTHR42771">
    <property type="entry name" value="IRON(3+)-HYDROXAMATE IMPORT ATP-BINDING PROTEIN FHUC"/>
    <property type="match status" value="1"/>
</dbReference>
<feature type="domain" description="ABC transporter" evidence="10">
    <location>
        <begin position="2"/>
        <end position="236"/>
    </location>
</feature>
<keyword evidence="5" id="KW-0547">Nucleotide-binding</keyword>
<evidence type="ECO:0000256" key="7">
    <source>
        <dbReference type="ARBA" id="ARBA00023004"/>
    </source>
</evidence>
<evidence type="ECO:0000256" key="1">
    <source>
        <dbReference type="ARBA" id="ARBA00004202"/>
    </source>
</evidence>
<keyword evidence="2" id="KW-0813">Transport</keyword>
<reference evidence="11 12" key="1">
    <citation type="submission" date="2017-11" db="EMBL/GenBank/DDBJ databases">
        <title>Infants hospitalized years apart are colonized by the same room-sourced microbial strains.</title>
        <authorList>
            <person name="Brooks B."/>
            <person name="Olm M.R."/>
            <person name="Firek B.A."/>
            <person name="Baker R."/>
            <person name="Thomas B.C."/>
            <person name="Morowitz M.J."/>
            <person name="Banfield J.F."/>
        </authorList>
    </citation>
    <scope>NUCLEOTIDE SEQUENCE [LARGE SCALE GENOMIC DNA]</scope>
    <source>
        <strain evidence="11">S2_012_000_R3_87</strain>
    </source>
</reference>
<evidence type="ECO:0000259" key="10">
    <source>
        <dbReference type="PROSITE" id="PS50893"/>
    </source>
</evidence>
<keyword evidence="9" id="KW-0472">Membrane</keyword>
<dbReference type="GO" id="GO:0016887">
    <property type="term" value="F:ATP hydrolysis activity"/>
    <property type="evidence" value="ECO:0007669"/>
    <property type="project" value="InterPro"/>
</dbReference>
<organism evidence="11 12">
    <name type="scientific">Corynebacterium urealyticum</name>
    <dbReference type="NCBI Taxonomy" id="43771"/>
    <lineage>
        <taxon>Bacteria</taxon>
        <taxon>Bacillati</taxon>
        <taxon>Actinomycetota</taxon>
        <taxon>Actinomycetes</taxon>
        <taxon>Mycobacteriales</taxon>
        <taxon>Corynebacteriaceae</taxon>
        <taxon>Corynebacterium</taxon>
    </lineage>
</organism>
<dbReference type="Gene3D" id="3.40.50.300">
    <property type="entry name" value="P-loop containing nucleotide triphosphate hydrolases"/>
    <property type="match status" value="1"/>
</dbReference>
<dbReference type="GO" id="GO:0006826">
    <property type="term" value="P:iron ion transport"/>
    <property type="evidence" value="ECO:0007669"/>
    <property type="project" value="UniProtKB-KW"/>
</dbReference>
<protein>
    <submittedName>
        <fullName evidence="11">Iron ABC transporter ATP-binding protein</fullName>
    </submittedName>
</protein>
<dbReference type="FunFam" id="3.40.50.300:FF:000134">
    <property type="entry name" value="Iron-enterobactin ABC transporter ATP-binding protein"/>
    <property type="match status" value="1"/>
</dbReference>
<dbReference type="EMBL" id="QFNY01000363">
    <property type="protein sequence ID" value="PZO97797.1"/>
    <property type="molecule type" value="Genomic_DNA"/>
</dbReference>
<dbReference type="PROSITE" id="PS00211">
    <property type="entry name" value="ABC_TRANSPORTER_1"/>
    <property type="match status" value="1"/>
</dbReference>
<evidence type="ECO:0000256" key="4">
    <source>
        <dbReference type="ARBA" id="ARBA00022496"/>
    </source>
</evidence>
<keyword evidence="8" id="KW-0406">Ion transport</keyword>
<dbReference type="InterPro" id="IPR003439">
    <property type="entry name" value="ABC_transporter-like_ATP-bd"/>
</dbReference>
<keyword evidence="6 11" id="KW-0067">ATP-binding</keyword>
<dbReference type="Pfam" id="PF00005">
    <property type="entry name" value="ABC_tran"/>
    <property type="match status" value="1"/>
</dbReference>
<gene>
    <name evidence="11" type="ORF">DI609_12295</name>
</gene>
<name>A0A2W5AXJ9_9CORY</name>
<dbReference type="InterPro" id="IPR017871">
    <property type="entry name" value="ABC_transporter-like_CS"/>
</dbReference>
<dbReference type="InterPro" id="IPR051535">
    <property type="entry name" value="Siderophore_ABC-ATPase"/>
</dbReference>
<evidence type="ECO:0000256" key="5">
    <source>
        <dbReference type="ARBA" id="ARBA00022741"/>
    </source>
</evidence>
<dbReference type="SUPFAM" id="SSF52540">
    <property type="entry name" value="P-loop containing nucleoside triphosphate hydrolases"/>
    <property type="match status" value="1"/>
</dbReference>
<sequence>MIETKQLSKRYGDSLVLDHVDLRIPEGGVTSIIGANGAGKSTLLTAIARLIDADGGTAEVAGMDVYATDTRELAKILAVLRQENHTLSRIRVRELVAFGRFPHSRGRLTAECEEAVDAAIESMELGEIADKFIDELSGGQRQRAFVAMVLAQDTEYILLDEPLNNLDMKHSVSMMRTIKAAAHEQGRTVVIVIHDINMAAAFSDRLVAMKNGKVHTTGTPEEVMTEETLSSLYDFPVQVERIHGRPTAIYY</sequence>
<evidence type="ECO:0000313" key="11">
    <source>
        <dbReference type="EMBL" id="PZO97797.1"/>
    </source>
</evidence>
<evidence type="ECO:0000256" key="3">
    <source>
        <dbReference type="ARBA" id="ARBA00022475"/>
    </source>
</evidence>
<dbReference type="PANTHER" id="PTHR42771:SF3">
    <property type="entry name" value="PETROBACTIN IMPORT ATP-BINDING PROTEIN YCLP"/>
    <property type="match status" value="1"/>
</dbReference>
<keyword evidence="7" id="KW-0408">Iron</keyword>
<dbReference type="CDD" id="cd03214">
    <property type="entry name" value="ABC_Iron-Siderophores_B12_Hemin"/>
    <property type="match status" value="1"/>
</dbReference>
<dbReference type="GO" id="GO:0005524">
    <property type="term" value="F:ATP binding"/>
    <property type="evidence" value="ECO:0007669"/>
    <property type="project" value="UniProtKB-KW"/>
</dbReference>
<dbReference type="Proteomes" id="UP000249451">
    <property type="component" value="Unassembled WGS sequence"/>
</dbReference>
<dbReference type="AlphaFoldDB" id="A0A2W5AXJ9"/>
<accession>A0A2W5AXJ9</accession>